<evidence type="ECO:0000256" key="1">
    <source>
        <dbReference type="SAM" id="Phobius"/>
    </source>
</evidence>
<keyword evidence="1" id="KW-1133">Transmembrane helix</keyword>
<reference evidence="2 3" key="1">
    <citation type="submission" date="2006-03" db="EMBL/GenBank/DDBJ databases">
        <title>Complete sequence of chromosome of Nitrobacter hamburgensis X14.</title>
        <authorList>
            <consortium name="US DOE Joint Genome Institute"/>
            <person name="Copeland A."/>
            <person name="Lucas S."/>
            <person name="Lapidus A."/>
            <person name="Barry K."/>
            <person name="Detter J.C."/>
            <person name="Glavina del Rio T."/>
            <person name="Hammon N."/>
            <person name="Israni S."/>
            <person name="Dalin E."/>
            <person name="Tice H."/>
            <person name="Pitluck S."/>
            <person name="Chain P."/>
            <person name="Malfatti S."/>
            <person name="Shin M."/>
            <person name="Vergez L."/>
            <person name="Schmutz J."/>
            <person name="Larimer F."/>
            <person name="Land M."/>
            <person name="Hauser L."/>
            <person name="Kyrpides N."/>
            <person name="Ivanova N."/>
            <person name="Ward B."/>
            <person name="Arp D."/>
            <person name="Klotz M."/>
            <person name="Stein L."/>
            <person name="O'Mullan G."/>
            <person name="Starkenburg S."/>
            <person name="Sayavedra L."/>
            <person name="Poret-Peterson A.T."/>
            <person name="Gentry M.E."/>
            <person name="Bruce D."/>
            <person name="Richardson P."/>
        </authorList>
    </citation>
    <scope>NUCLEOTIDE SEQUENCE [LARGE SCALE GENOMIC DNA]</scope>
    <source>
        <strain evidence="3">DSM 10229 / NCIMB 13809 / X14</strain>
    </source>
</reference>
<protein>
    <recommendedName>
        <fullName evidence="4">Transmembrane protein</fullName>
    </recommendedName>
</protein>
<feature type="transmembrane region" description="Helical" evidence="1">
    <location>
        <begin position="56"/>
        <end position="75"/>
    </location>
</feature>
<dbReference type="Proteomes" id="UP000001953">
    <property type="component" value="Chromosome"/>
</dbReference>
<organism evidence="2 3">
    <name type="scientific">Nitrobacter hamburgensis (strain DSM 10229 / NCIMB 13809 / X14)</name>
    <dbReference type="NCBI Taxonomy" id="323097"/>
    <lineage>
        <taxon>Bacteria</taxon>
        <taxon>Pseudomonadati</taxon>
        <taxon>Pseudomonadota</taxon>
        <taxon>Alphaproteobacteria</taxon>
        <taxon>Hyphomicrobiales</taxon>
        <taxon>Nitrobacteraceae</taxon>
        <taxon>Nitrobacter</taxon>
    </lineage>
</organism>
<dbReference type="eggNOG" id="ENOG5032UQE">
    <property type="taxonomic scope" value="Bacteria"/>
</dbReference>
<keyword evidence="1" id="KW-0812">Transmembrane</keyword>
<evidence type="ECO:0000313" key="3">
    <source>
        <dbReference type="Proteomes" id="UP000001953"/>
    </source>
</evidence>
<gene>
    <name evidence="2" type="ordered locus">Nham_3999</name>
</gene>
<keyword evidence="1" id="KW-0472">Membrane</keyword>
<dbReference type="RefSeq" id="WP_011512299.1">
    <property type="nucleotide sequence ID" value="NC_007964.1"/>
</dbReference>
<evidence type="ECO:0000313" key="2">
    <source>
        <dbReference type="EMBL" id="ABE64670.1"/>
    </source>
</evidence>
<feature type="transmembrane region" description="Helical" evidence="1">
    <location>
        <begin position="87"/>
        <end position="107"/>
    </location>
</feature>
<evidence type="ECO:0008006" key="4">
    <source>
        <dbReference type="Google" id="ProtNLM"/>
    </source>
</evidence>
<keyword evidence="3" id="KW-1185">Reference proteome</keyword>
<name>Q1QGH7_NITHX</name>
<dbReference type="KEGG" id="nha:Nham_3999"/>
<feature type="transmembrane region" description="Helical" evidence="1">
    <location>
        <begin position="32"/>
        <end position="50"/>
    </location>
</feature>
<dbReference type="EMBL" id="CP000319">
    <property type="protein sequence ID" value="ABE64670.1"/>
    <property type="molecule type" value="Genomic_DNA"/>
</dbReference>
<dbReference type="HOGENOM" id="CLU_106277_0_0_5"/>
<accession>Q1QGH7</accession>
<dbReference type="AlphaFoldDB" id="Q1QGH7"/>
<feature type="transmembrane region" description="Helical" evidence="1">
    <location>
        <begin position="166"/>
        <end position="185"/>
    </location>
</feature>
<dbReference type="OrthoDB" id="7375506at2"/>
<feature type="transmembrane region" description="Helical" evidence="1">
    <location>
        <begin position="113"/>
        <end position="132"/>
    </location>
</feature>
<dbReference type="STRING" id="323097.Nham_3999"/>
<sequence length="193" mass="21310">MRADASRHQVPSPDLQILSVEPRRTSIWIKELPYSLVLLLTIIGVAYTSFLKQPIVVYWEILAVVIGAICIGTGWQSAADKDARWRLVRTQVLHWCAFLLVMNMILLPSVQRILNANVTGLAIFTLLALGTFTAGIHVASWHVCLLGLLLALSIPAIAWIESSALIVVLVVSVALGVGAVLWWHWHRKKPIPG</sequence>
<proteinExistence type="predicted"/>
<feature type="transmembrane region" description="Helical" evidence="1">
    <location>
        <begin position="139"/>
        <end position="160"/>
    </location>
</feature>